<dbReference type="EMBL" id="JACHHY010000031">
    <property type="protein sequence ID" value="MBB5020327.1"/>
    <property type="molecule type" value="Genomic_DNA"/>
</dbReference>
<sequence length="201" mass="23128">MPNYLTHLCLAEDTPTGRVGNLLGDFIKLRQAAHLPMALQRGLILHQAMDGFTDRHPIVLRSKARISSLRRRYAGILIDIFYDHFLASHWQQYHPTPLLAFTHQIYDELAAFEPVLPDRLRSIRPIMSAENWLLNYQHLDGIESTLQRFAIHRLKQPSTLGTGVIELTEHYVGLGEDFQQFFPALQAFTQAWHQAQPINLP</sequence>
<keyword evidence="3" id="KW-0443">Lipid metabolism</keyword>
<dbReference type="PANTHER" id="PTHR38764">
    <property type="entry name" value="ACYL CARRIER PROTEIN PHOSPHODIESTERASE"/>
    <property type="match status" value="1"/>
</dbReference>
<evidence type="ECO:0000256" key="3">
    <source>
        <dbReference type="ARBA" id="ARBA00023098"/>
    </source>
</evidence>
<dbReference type="Proteomes" id="UP000575898">
    <property type="component" value="Unassembled WGS sequence"/>
</dbReference>
<keyword evidence="5" id="KW-1185">Reference proteome</keyword>
<dbReference type="InterPro" id="IPR007431">
    <property type="entry name" value="ACP_PD"/>
</dbReference>
<protein>
    <submittedName>
        <fullName evidence="4">Acyl carrier protein phosphodiesterase</fullName>
    </submittedName>
</protein>
<evidence type="ECO:0000256" key="2">
    <source>
        <dbReference type="ARBA" id="ARBA00022801"/>
    </source>
</evidence>
<reference evidence="4 5" key="1">
    <citation type="submission" date="2020-08" db="EMBL/GenBank/DDBJ databases">
        <title>Genomic Encyclopedia of Type Strains, Phase IV (KMG-IV): sequencing the most valuable type-strain genomes for metagenomic binning, comparative biology and taxonomic classification.</title>
        <authorList>
            <person name="Goeker M."/>
        </authorList>
    </citation>
    <scope>NUCLEOTIDE SEQUENCE [LARGE SCALE GENOMIC DNA]</scope>
    <source>
        <strain evidence="4 5">DSM 27165</strain>
    </source>
</reference>
<dbReference type="RefSeq" id="WP_184041728.1">
    <property type="nucleotide sequence ID" value="NZ_JACHHY010000031.1"/>
</dbReference>
<dbReference type="Pfam" id="PF04336">
    <property type="entry name" value="ACP_PD"/>
    <property type="match status" value="1"/>
</dbReference>
<evidence type="ECO:0000313" key="5">
    <source>
        <dbReference type="Proteomes" id="UP000575898"/>
    </source>
</evidence>
<keyword evidence="2" id="KW-0378">Hydrolase</keyword>
<evidence type="ECO:0000313" key="4">
    <source>
        <dbReference type="EMBL" id="MBB5020327.1"/>
    </source>
</evidence>
<name>A0A840MT03_9PROT</name>
<organism evidence="4 5">
    <name type="scientific">Chitinivorax tropicus</name>
    <dbReference type="NCBI Taxonomy" id="714531"/>
    <lineage>
        <taxon>Bacteria</taxon>
        <taxon>Pseudomonadati</taxon>
        <taxon>Pseudomonadota</taxon>
        <taxon>Betaproteobacteria</taxon>
        <taxon>Chitinivorax</taxon>
    </lineage>
</organism>
<dbReference type="PANTHER" id="PTHR38764:SF1">
    <property type="entry name" value="ACYL CARRIER PROTEIN PHOSPHODIESTERASE"/>
    <property type="match status" value="1"/>
</dbReference>
<gene>
    <name evidence="4" type="ORF">HNQ59_003646</name>
</gene>
<dbReference type="GO" id="GO:0006633">
    <property type="term" value="P:fatty acid biosynthetic process"/>
    <property type="evidence" value="ECO:0007669"/>
    <property type="project" value="InterPro"/>
</dbReference>
<proteinExistence type="predicted"/>
<evidence type="ECO:0000256" key="1">
    <source>
        <dbReference type="ARBA" id="ARBA00022516"/>
    </source>
</evidence>
<dbReference type="PIRSF" id="PIRSF011489">
    <property type="entry name" value="DUF479"/>
    <property type="match status" value="1"/>
</dbReference>
<keyword evidence="1" id="KW-0444">Lipid biosynthesis</keyword>
<accession>A0A840MT03</accession>
<comment type="caution">
    <text evidence="4">The sequence shown here is derived from an EMBL/GenBank/DDBJ whole genome shotgun (WGS) entry which is preliminary data.</text>
</comment>
<dbReference type="AlphaFoldDB" id="A0A840MT03"/>
<dbReference type="GO" id="GO:0008770">
    <property type="term" value="F:[acyl-carrier-protein] phosphodiesterase activity"/>
    <property type="evidence" value="ECO:0007669"/>
    <property type="project" value="InterPro"/>
</dbReference>